<feature type="binding site" evidence="8">
    <location>
        <position position="250"/>
    </location>
    <ligand>
        <name>shikimate</name>
        <dbReference type="ChEBI" id="CHEBI:36208"/>
    </ligand>
</feature>
<dbReference type="GO" id="GO:0005829">
    <property type="term" value="C:cytosol"/>
    <property type="evidence" value="ECO:0007669"/>
    <property type="project" value="TreeGrafter"/>
</dbReference>
<evidence type="ECO:0000259" key="10">
    <source>
        <dbReference type="Pfam" id="PF08501"/>
    </source>
</evidence>
<keyword evidence="4 8" id="KW-0521">NADP</keyword>
<keyword evidence="6 8" id="KW-0057">Aromatic amino acid biosynthesis</keyword>
<dbReference type="Pfam" id="PF08501">
    <property type="entry name" value="Shikimate_dh_N"/>
    <property type="match status" value="1"/>
</dbReference>
<organism evidence="12 13">
    <name type="scientific">Sporolactobacillus putidus</name>
    <dbReference type="NCBI Taxonomy" id="492735"/>
    <lineage>
        <taxon>Bacteria</taxon>
        <taxon>Bacillati</taxon>
        <taxon>Bacillota</taxon>
        <taxon>Bacilli</taxon>
        <taxon>Bacillales</taxon>
        <taxon>Sporolactobacillaceae</taxon>
        <taxon>Sporolactobacillus</taxon>
    </lineage>
</organism>
<dbReference type="Proteomes" id="UP000654670">
    <property type="component" value="Unassembled WGS sequence"/>
</dbReference>
<protein>
    <recommendedName>
        <fullName evidence="2 8">Shikimate dehydrogenase (NADP(+))</fullName>
        <shortName evidence="8">SDH</shortName>
        <ecNumber evidence="2 8">1.1.1.25</ecNumber>
    </recommendedName>
</protein>
<dbReference type="InterPro" id="IPR006151">
    <property type="entry name" value="Shikm_DH/Glu-tRNA_Rdtase"/>
</dbReference>
<feature type="binding site" evidence="8">
    <location>
        <begin position="128"/>
        <end position="132"/>
    </location>
    <ligand>
        <name>NADP(+)</name>
        <dbReference type="ChEBI" id="CHEBI:58349"/>
    </ligand>
</feature>
<feature type="binding site" evidence="8">
    <location>
        <position position="62"/>
    </location>
    <ligand>
        <name>shikimate</name>
        <dbReference type="ChEBI" id="CHEBI:36208"/>
    </ligand>
</feature>
<keyword evidence="5 8" id="KW-0560">Oxidoreductase</keyword>
<dbReference type="GO" id="GO:0004764">
    <property type="term" value="F:shikimate 3-dehydrogenase (NADP+) activity"/>
    <property type="evidence" value="ECO:0007669"/>
    <property type="project" value="UniProtKB-UniRule"/>
</dbReference>
<comment type="caution">
    <text evidence="8">Lacks conserved residue(s) required for the propagation of feature annotation.</text>
</comment>
<dbReference type="Gene3D" id="3.40.50.10860">
    <property type="entry name" value="Leucine Dehydrogenase, chain A, domain 1"/>
    <property type="match status" value="1"/>
</dbReference>
<comment type="caution">
    <text evidence="12">The sequence shown here is derived from an EMBL/GenBank/DDBJ whole genome shotgun (WGS) entry which is preliminary data.</text>
</comment>
<dbReference type="Pfam" id="PF01488">
    <property type="entry name" value="Shikimate_DH"/>
    <property type="match status" value="1"/>
</dbReference>
<evidence type="ECO:0000256" key="5">
    <source>
        <dbReference type="ARBA" id="ARBA00023002"/>
    </source>
</evidence>
<dbReference type="NCBIfam" id="TIGR00507">
    <property type="entry name" value="aroE"/>
    <property type="match status" value="1"/>
</dbReference>
<dbReference type="GO" id="GO:0050661">
    <property type="term" value="F:NADP binding"/>
    <property type="evidence" value="ECO:0007669"/>
    <property type="project" value="InterPro"/>
</dbReference>
<evidence type="ECO:0000256" key="8">
    <source>
        <dbReference type="HAMAP-Rule" id="MF_00222"/>
    </source>
</evidence>
<dbReference type="EMBL" id="BMOK01000001">
    <property type="protein sequence ID" value="GGL40549.1"/>
    <property type="molecule type" value="Genomic_DNA"/>
</dbReference>
<dbReference type="InterPro" id="IPR022893">
    <property type="entry name" value="Shikimate_DH_fam"/>
</dbReference>
<evidence type="ECO:0000259" key="11">
    <source>
        <dbReference type="Pfam" id="PF18317"/>
    </source>
</evidence>
<feature type="active site" description="Proton acceptor" evidence="8">
    <location>
        <position position="66"/>
    </location>
</feature>
<feature type="binding site" evidence="8">
    <location>
        <position position="243"/>
    </location>
    <ligand>
        <name>NADP(+)</name>
        <dbReference type="ChEBI" id="CHEBI:58349"/>
    </ligand>
</feature>
<keyword evidence="3 8" id="KW-0028">Amino-acid biosynthesis</keyword>
<evidence type="ECO:0000259" key="9">
    <source>
        <dbReference type="Pfam" id="PF01488"/>
    </source>
</evidence>
<feature type="binding site" evidence="8">
    <location>
        <position position="87"/>
    </location>
    <ligand>
        <name>shikimate</name>
        <dbReference type="ChEBI" id="CHEBI:36208"/>
    </ligand>
</feature>
<reference evidence="12" key="2">
    <citation type="submission" date="2020-09" db="EMBL/GenBank/DDBJ databases">
        <authorList>
            <person name="Sun Q."/>
            <person name="Ohkuma M."/>
        </authorList>
    </citation>
    <scope>NUCLEOTIDE SEQUENCE</scope>
    <source>
        <strain evidence="12">JCM 15325</strain>
    </source>
</reference>
<dbReference type="InterPro" id="IPR011342">
    <property type="entry name" value="Shikimate_DH"/>
</dbReference>
<feature type="binding site" evidence="8">
    <location>
        <position position="220"/>
    </location>
    <ligand>
        <name>NADP(+)</name>
        <dbReference type="ChEBI" id="CHEBI:58349"/>
    </ligand>
</feature>
<dbReference type="RefSeq" id="WP_188800666.1">
    <property type="nucleotide sequence ID" value="NZ_BMOK01000001.1"/>
</dbReference>
<evidence type="ECO:0000256" key="1">
    <source>
        <dbReference type="ARBA" id="ARBA00004871"/>
    </source>
</evidence>
<reference evidence="12" key="1">
    <citation type="journal article" date="2014" name="Int. J. Syst. Evol. Microbiol.">
        <title>Complete genome sequence of Corynebacterium casei LMG S-19264T (=DSM 44701T), isolated from a smear-ripened cheese.</title>
        <authorList>
            <consortium name="US DOE Joint Genome Institute (JGI-PGF)"/>
            <person name="Walter F."/>
            <person name="Albersmeier A."/>
            <person name="Kalinowski J."/>
            <person name="Ruckert C."/>
        </authorList>
    </citation>
    <scope>NUCLEOTIDE SEQUENCE</scope>
    <source>
        <strain evidence="12">JCM 15325</strain>
    </source>
</reference>
<dbReference type="GO" id="GO:0009073">
    <property type="term" value="P:aromatic amino acid family biosynthetic process"/>
    <property type="evidence" value="ECO:0007669"/>
    <property type="project" value="UniProtKB-KW"/>
</dbReference>
<dbReference type="PANTHER" id="PTHR21089">
    <property type="entry name" value="SHIKIMATE DEHYDROGENASE"/>
    <property type="match status" value="1"/>
</dbReference>
<comment type="function">
    <text evidence="8">Involved in the biosynthesis of the chorismate, which leads to the biosynthesis of aromatic amino acids. Catalyzes the reversible NADPH linked reduction of 3-dehydroshikimate (DHSA) to yield shikimate (SA).</text>
</comment>
<feature type="binding site" evidence="8">
    <location>
        <position position="222"/>
    </location>
    <ligand>
        <name>shikimate</name>
        <dbReference type="ChEBI" id="CHEBI:36208"/>
    </ligand>
</feature>
<dbReference type="InterPro" id="IPR046346">
    <property type="entry name" value="Aminoacid_DH-like_N_sf"/>
</dbReference>
<evidence type="ECO:0000256" key="4">
    <source>
        <dbReference type="ARBA" id="ARBA00022857"/>
    </source>
</evidence>
<feature type="domain" description="Quinate/shikimate 5-dehydrogenase/glutamyl-tRNA reductase" evidence="9">
    <location>
        <begin position="123"/>
        <end position="220"/>
    </location>
</feature>
<comment type="subunit">
    <text evidence="8">Homodimer.</text>
</comment>
<dbReference type="Pfam" id="PF18317">
    <property type="entry name" value="SDH_C"/>
    <property type="match status" value="1"/>
</dbReference>
<dbReference type="InterPro" id="IPR013708">
    <property type="entry name" value="Shikimate_DH-bd_N"/>
</dbReference>
<feature type="domain" description="Shikimate dehydrogenase substrate binding N-terminal" evidence="10">
    <location>
        <begin position="7"/>
        <end position="89"/>
    </location>
</feature>
<evidence type="ECO:0000313" key="12">
    <source>
        <dbReference type="EMBL" id="GGL40549.1"/>
    </source>
</evidence>
<name>A0A917RW80_9BACL</name>
<dbReference type="CDD" id="cd01065">
    <property type="entry name" value="NAD_bind_Shikimate_DH"/>
    <property type="match status" value="1"/>
</dbReference>
<evidence type="ECO:0000256" key="2">
    <source>
        <dbReference type="ARBA" id="ARBA00012962"/>
    </source>
</evidence>
<dbReference type="EC" id="1.1.1.25" evidence="2 8"/>
<dbReference type="SUPFAM" id="SSF51735">
    <property type="entry name" value="NAD(P)-binding Rossmann-fold domains"/>
    <property type="match status" value="1"/>
</dbReference>
<dbReference type="InterPro" id="IPR036291">
    <property type="entry name" value="NAD(P)-bd_dom_sf"/>
</dbReference>
<dbReference type="GO" id="GO:0019632">
    <property type="term" value="P:shikimate metabolic process"/>
    <property type="evidence" value="ECO:0007669"/>
    <property type="project" value="InterPro"/>
</dbReference>
<keyword evidence="13" id="KW-1185">Reference proteome</keyword>
<dbReference type="HAMAP" id="MF_00222">
    <property type="entry name" value="Shikimate_DH_AroE"/>
    <property type="match status" value="1"/>
</dbReference>
<comment type="similarity">
    <text evidence="8">Belongs to the shikimate dehydrogenase family.</text>
</comment>
<dbReference type="InterPro" id="IPR041121">
    <property type="entry name" value="SDH_C"/>
</dbReference>
<dbReference type="Gene3D" id="3.40.50.720">
    <property type="entry name" value="NAD(P)-binding Rossmann-like Domain"/>
    <property type="match status" value="1"/>
</dbReference>
<comment type="catalytic activity">
    <reaction evidence="7 8">
        <text>shikimate + NADP(+) = 3-dehydroshikimate + NADPH + H(+)</text>
        <dbReference type="Rhea" id="RHEA:17737"/>
        <dbReference type="ChEBI" id="CHEBI:15378"/>
        <dbReference type="ChEBI" id="CHEBI:16630"/>
        <dbReference type="ChEBI" id="CHEBI:36208"/>
        <dbReference type="ChEBI" id="CHEBI:57783"/>
        <dbReference type="ChEBI" id="CHEBI:58349"/>
        <dbReference type="EC" id="1.1.1.25"/>
    </reaction>
</comment>
<dbReference type="AlphaFoldDB" id="A0A917RW80"/>
<evidence type="ECO:0000313" key="13">
    <source>
        <dbReference type="Proteomes" id="UP000654670"/>
    </source>
</evidence>
<accession>A0A917RW80</accession>
<gene>
    <name evidence="8 12" type="primary">aroE</name>
    <name evidence="12" type="ORF">GCM10007968_00620</name>
</gene>
<dbReference type="NCBIfam" id="NF001319">
    <property type="entry name" value="PRK00258.3-3"/>
    <property type="match status" value="1"/>
</dbReference>
<dbReference type="SUPFAM" id="SSF53223">
    <property type="entry name" value="Aminoacid dehydrogenase-like, N-terminal domain"/>
    <property type="match status" value="1"/>
</dbReference>
<dbReference type="PANTHER" id="PTHR21089:SF1">
    <property type="entry name" value="BIFUNCTIONAL 3-DEHYDROQUINATE DEHYDRATASE_SHIKIMATE DEHYDROGENASE, CHLOROPLASTIC"/>
    <property type="match status" value="1"/>
</dbReference>
<feature type="domain" description="SDH C-terminal" evidence="11">
    <location>
        <begin position="243"/>
        <end position="272"/>
    </location>
</feature>
<sequence>MRKWYGVIGDPIGHSLSPVMHEFWFSRSGIDARYEAFHVTKENLVKAVDGLRALGASGFNVTVPHKSAVIPLLDETDKDARIIGAVNTVVHSGGRLIGYNTDGIGFLKSIETRFPEICAGKPSVLVLGAGGAAKAVALTLAKYMAGRLDVCNRTLKKAEALSETCREFCPSEACELSGADEQLSRYDIVINCTSVGLQADTDGQVVDAAGARRGTLFADLIYRPSRTPFLRQAESLGNPVLNGLPMLVYQGAYAFKKWTGIMPNVSEGEKLLQSLFSK</sequence>
<evidence type="ECO:0000256" key="6">
    <source>
        <dbReference type="ARBA" id="ARBA00023141"/>
    </source>
</evidence>
<feature type="binding site" evidence="8">
    <location>
        <position position="102"/>
    </location>
    <ligand>
        <name>shikimate</name>
        <dbReference type="ChEBI" id="CHEBI:36208"/>
    </ligand>
</feature>
<dbReference type="GO" id="GO:0008652">
    <property type="term" value="P:amino acid biosynthetic process"/>
    <property type="evidence" value="ECO:0007669"/>
    <property type="project" value="UniProtKB-KW"/>
</dbReference>
<comment type="pathway">
    <text evidence="1 8">Metabolic intermediate biosynthesis; chorismate biosynthesis; chorismate from D-erythrose 4-phosphate and phosphoenolpyruvate: step 4/7.</text>
</comment>
<proteinExistence type="inferred from homology"/>
<dbReference type="GO" id="GO:0009423">
    <property type="term" value="P:chorismate biosynthetic process"/>
    <property type="evidence" value="ECO:0007669"/>
    <property type="project" value="UniProtKB-UniRule"/>
</dbReference>
<feature type="binding site" evidence="8">
    <location>
        <begin position="152"/>
        <end position="157"/>
    </location>
    <ligand>
        <name>NADP(+)</name>
        <dbReference type="ChEBI" id="CHEBI:58349"/>
    </ligand>
</feature>
<feature type="binding site" evidence="8">
    <location>
        <begin position="15"/>
        <end position="17"/>
    </location>
    <ligand>
        <name>shikimate</name>
        <dbReference type="ChEBI" id="CHEBI:36208"/>
    </ligand>
</feature>
<evidence type="ECO:0000256" key="3">
    <source>
        <dbReference type="ARBA" id="ARBA00022605"/>
    </source>
</evidence>
<evidence type="ECO:0000256" key="7">
    <source>
        <dbReference type="ARBA" id="ARBA00049442"/>
    </source>
</evidence>